<evidence type="ECO:0000313" key="6">
    <source>
        <dbReference type="Proteomes" id="UP000015241"/>
    </source>
</evidence>
<dbReference type="AlphaFoldDB" id="S8ECG1"/>
<proteinExistence type="inferred from homology"/>
<dbReference type="HOGENOM" id="CLU_051542_1_1_1"/>
<name>S8ECG1_FOMSC</name>
<dbReference type="GO" id="GO:0016740">
    <property type="term" value="F:transferase activity"/>
    <property type="evidence" value="ECO:0007669"/>
    <property type="project" value="UniProtKB-KW"/>
</dbReference>
<dbReference type="InParanoid" id="S8ECG1"/>
<comment type="similarity">
    <text evidence="4">Belongs to the class I-like SAM-binding methyltransferase superfamily.</text>
</comment>
<dbReference type="OrthoDB" id="2094832at2759"/>
<keyword evidence="3" id="KW-0949">S-adenosyl-L-methionine</keyword>
<accession>S8ECG1</accession>
<sequence>MSEPSSSTAGVHVLRLDPSLYKLGDEEASFFKQTTGIKDGEKLRQHILEVQKEAYAVYPYPCIGRFGFTTLRISRHPIYDDLLRLGKERSGILLDVGCCFGNDARKAVADGYPVNKVIASDLEPAFWQLGHRLFKSTPESFPVPFIAGDAFDPAFLEPSLPIYSSPSTPPPDLSRVTTLTELRGQVSAIHASALFHLFDEEKQLALARSLASLLAPHPGAMIFGSHGAAQEKRVQVWSPTPDSEQLTMFCHSPESWRGMWESILGADKVMVETALQEVTRGSGPEARPWYWLAWSVKRL</sequence>
<keyword evidence="6" id="KW-1185">Reference proteome</keyword>
<dbReference type="Proteomes" id="UP000015241">
    <property type="component" value="Unassembled WGS sequence"/>
</dbReference>
<dbReference type="eggNOG" id="ENOG502S0S9">
    <property type="taxonomic scope" value="Eukaryota"/>
</dbReference>
<comment type="pathway">
    <text evidence="1">Secondary metabolite biosynthesis.</text>
</comment>
<evidence type="ECO:0000256" key="3">
    <source>
        <dbReference type="ARBA" id="ARBA00022691"/>
    </source>
</evidence>
<dbReference type="PANTHER" id="PTHR35897">
    <property type="entry name" value="METHYLTRANSFERASE AUSD"/>
    <property type="match status" value="1"/>
</dbReference>
<keyword evidence="2" id="KW-0808">Transferase</keyword>
<dbReference type="InterPro" id="IPR051654">
    <property type="entry name" value="Meroterpenoid_MTases"/>
</dbReference>
<protein>
    <recommendedName>
        <fullName evidence="7">Methyltransferase domain-containing protein</fullName>
    </recommendedName>
</protein>
<evidence type="ECO:0000256" key="4">
    <source>
        <dbReference type="ARBA" id="ARBA00038314"/>
    </source>
</evidence>
<dbReference type="InterPro" id="IPR029063">
    <property type="entry name" value="SAM-dependent_MTases_sf"/>
</dbReference>
<dbReference type="PANTHER" id="PTHR35897:SF1">
    <property type="entry name" value="METHYLTRANSFERASE AUSD"/>
    <property type="match status" value="1"/>
</dbReference>
<evidence type="ECO:0008006" key="7">
    <source>
        <dbReference type="Google" id="ProtNLM"/>
    </source>
</evidence>
<dbReference type="STRING" id="743788.S8ECG1"/>
<evidence type="ECO:0000313" key="5">
    <source>
        <dbReference type="EMBL" id="EPT00914.1"/>
    </source>
</evidence>
<dbReference type="EMBL" id="KE504145">
    <property type="protein sequence ID" value="EPT00914.1"/>
    <property type="molecule type" value="Genomic_DNA"/>
</dbReference>
<dbReference type="Gene3D" id="3.40.50.150">
    <property type="entry name" value="Vaccinia Virus protein VP39"/>
    <property type="match status" value="1"/>
</dbReference>
<gene>
    <name evidence="5" type="ORF">FOMPIDRAFT_86237</name>
</gene>
<organism evidence="5 6">
    <name type="scientific">Fomitopsis schrenkii</name>
    <name type="common">Brown rot fungus</name>
    <dbReference type="NCBI Taxonomy" id="2126942"/>
    <lineage>
        <taxon>Eukaryota</taxon>
        <taxon>Fungi</taxon>
        <taxon>Dikarya</taxon>
        <taxon>Basidiomycota</taxon>
        <taxon>Agaricomycotina</taxon>
        <taxon>Agaricomycetes</taxon>
        <taxon>Polyporales</taxon>
        <taxon>Fomitopsis</taxon>
    </lineage>
</organism>
<dbReference type="SUPFAM" id="SSF53335">
    <property type="entry name" value="S-adenosyl-L-methionine-dependent methyltransferases"/>
    <property type="match status" value="1"/>
</dbReference>
<evidence type="ECO:0000256" key="2">
    <source>
        <dbReference type="ARBA" id="ARBA00022679"/>
    </source>
</evidence>
<reference evidence="5 6" key="1">
    <citation type="journal article" date="2012" name="Science">
        <title>The Paleozoic origin of enzymatic lignin decomposition reconstructed from 31 fungal genomes.</title>
        <authorList>
            <person name="Floudas D."/>
            <person name="Binder M."/>
            <person name="Riley R."/>
            <person name="Barry K."/>
            <person name="Blanchette R.A."/>
            <person name="Henrissat B."/>
            <person name="Martinez A.T."/>
            <person name="Otillar R."/>
            <person name="Spatafora J.W."/>
            <person name="Yadav J.S."/>
            <person name="Aerts A."/>
            <person name="Benoit I."/>
            <person name="Boyd A."/>
            <person name="Carlson A."/>
            <person name="Copeland A."/>
            <person name="Coutinho P.M."/>
            <person name="de Vries R.P."/>
            <person name="Ferreira P."/>
            <person name="Findley K."/>
            <person name="Foster B."/>
            <person name="Gaskell J."/>
            <person name="Glotzer D."/>
            <person name="Gorecki P."/>
            <person name="Heitman J."/>
            <person name="Hesse C."/>
            <person name="Hori C."/>
            <person name="Igarashi K."/>
            <person name="Jurgens J.A."/>
            <person name="Kallen N."/>
            <person name="Kersten P."/>
            <person name="Kohler A."/>
            <person name="Kuees U."/>
            <person name="Kumar T.K.A."/>
            <person name="Kuo A."/>
            <person name="LaButti K."/>
            <person name="Larrondo L.F."/>
            <person name="Lindquist E."/>
            <person name="Ling A."/>
            <person name="Lombard V."/>
            <person name="Lucas S."/>
            <person name="Lundell T."/>
            <person name="Martin R."/>
            <person name="McLaughlin D.J."/>
            <person name="Morgenstern I."/>
            <person name="Morin E."/>
            <person name="Murat C."/>
            <person name="Nagy L.G."/>
            <person name="Nolan M."/>
            <person name="Ohm R.A."/>
            <person name="Patyshakuliyeva A."/>
            <person name="Rokas A."/>
            <person name="Ruiz-Duenas F.J."/>
            <person name="Sabat G."/>
            <person name="Salamov A."/>
            <person name="Samejima M."/>
            <person name="Schmutz J."/>
            <person name="Slot J.C."/>
            <person name="St John F."/>
            <person name="Stenlid J."/>
            <person name="Sun H."/>
            <person name="Sun S."/>
            <person name="Syed K."/>
            <person name="Tsang A."/>
            <person name="Wiebenga A."/>
            <person name="Young D."/>
            <person name="Pisabarro A."/>
            <person name="Eastwood D.C."/>
            <person name="Martin F."/>
            <person name="Cullen D."/>
            <person name="Grigoriev I.V."/>
            <person name="Hibbett D.S."/>
        </authorList>
    </citation>
    <scope>NUCLEOTIDE SEQUENCE</scope>
    <source>
        <strain evidence="6">FP-58527</strain>
    </source>
</reference>
<evidence type="ECO:0000256" key="1">
    <source>
        <dbReference type="ARBA" id="ARBA00005179"/>
    </source>
</evidence>